<keyword evidence="4" id="KW-1185">Reference proteome</keyword>
<feature type="signal peptide" evidence="1">
    <location>
        <begin position="1"/>
        <end position="24"/>
    </location>
</feature>
<dbReference type="EMBL" id="JBBHJY010000002">
    <property type="protein sequence ID" value="MEJ6009541.1"/>
    <property type="molecule type" value="Genomic_DNA"/>
</dbReference>
<dbReference type="Proteomes" id="UP001379235">
    <property type="component" value="Unassembled WGS sequence"/>
</dbReference>
<feature type="domain" description="DUF1214" evidence="2">
    <location>
        <begin position="295"/>
        <end position="361"/>
    </location>
</feature>
<sequence>MTPKRLLALFAVGAATILPLAAQAQPAPAAPKGSAVPGWNELVGKLSDLPDRMLARLPEAMRSDPQVQQEVARLALEALTSQGVDAIGGDADAPEFLPAIGYLFNVGQPNADTIYRSARVDGAGTYRLRGRAGSLNQAIISQIVPRNAETGKGRNHIDLSKLKLDKQGRFDVLLSAAKPKGHRGEWWELRPQASRLMIRMVSADWAKEQAPTLSIERLDKPAARPRRSAADLEARLRALPGMVDMMALMFVEHVEKLRSDGYVNRFKTFDITSAGGLAGQYYYEGAYDLAEDEALIVESDVPKVCRYRSLILTNELYETTDWYNNHSSLNNAQAPADKDGRLRIVVSSKDPGVPNWLDTAGHAKGLIQGRWMDCDSQPVPTATKVKLADVRKHLPADTGTVTPQQRQQIVRERRAAYVQRPVW</sequence>
<dbReference type="RefSeq" id="WP_339965658.1">
    <property type="nucleotide sequence ID" value="NZ_JBBHJY010000002.1"/>
</dbReference>
<organism evidence="3 4">
    <name type="scientific">Novosphingobium aquae</name>
    <dbReference type="NCBI Taxonomy" id="3133435"/>
    <lineage>
        <taxon>Bacteria</taxon>
        <taxon>Pseudomonadati</taxon>
        <taxon>Pseudomonadota</taxon>
        <taxon>Alphaproteobacteria</taxon>
        <taxon>Sphingomonadales</taxon>
        <taxon>Sphingomonadaceae</taxon>
        <taxon>Novosphingobium</taxon>
    </lineage>
</organism>
<reference evidence="3 4" key="1">
    <citation type="submission" date="2024-03" db="EMBL/GenBank/DDBJ databases">
        <authorList>
            <person name="Jo J.-H."/>
        </authorList>
    </citation>
    <scope>NUCLEOTIDE SEQUENCE [LARGE SCALE GENOMIC DNA]</scope>
    <source>
        <strain evidence="3 4">AS3R-12</strain>
    </source>
</reference>
<gene>
    <name evidence="3" type="ORF">WG900_06380</name>
</gene>
<dbReference type="Pfam" id="PF06742">
    <property type="entry name" value="DUF1214"/>
    <property type="match status" value="1"/>
</dbReference>
<name>A0ABU8S6F3_9SPHN</name>
<proteinExistence type="predicted"/>
<protein>
    <submittedName>
        <fullName evidence="3">DUF1214 domain-containing protein</fullName>
    </submittedName>
</protein>
<comment type="caution">
    <text evidence="3">The sequence shown here is derived from an EMBL/GenBank/DDBJ whole genome shotgun (WGS) entry which is preliminary data.</text>
</comment>
<dbReference type="InterPro" id="IPR010621">
    <property type="entry name" value="DUF1214"/>
</dbReference>
<evidence type="ECO:0000313" key="4">
    <source>
        <dbReference type="Proteomes" id="UP001379235"/>
    </source>
</evidence>
<evidence type="ECO:0000256" key="1">
    <source>
        <dbReference type="SAM" id="SignalP"/>
    </source>
</evidence>
<keyword evidence="1" id="KW-0732">Signal</keyword>
<evidence type="ECO:0000259" key="2">
    <source>
        <dbReference type="Pfam" id="PF06742"/>
    </source>
</evidence>
<feature type="chain" id="PRO_5045805997" evidence="1">
    <location>
        <begin position="25"/>
        <end position="423"/>
    </location>
</feature>
<evidence type="ECO:0000313" key="3">
    <source>
        <dbReference type="EMBL" id="MEJ6009541.1"/>
    </source>
</evidence>
<accession>A0ABU8S6F3</accession>